<dbReference type="EMBL" id="JACVVK020000179">
    <property type="protein sequence ID" value="KAK7486396.1"/>
    <property type="molecule type" value="Genomic_DNA"/>
</dbReference>
<evidence type="ECO:0000313" key="2">
    <source>
        <dbReference type="Proteomes" id="UP001519460"/>
    </source>
</evidence>
<gene>
    <name evidence="1" type="ORF">BaRGS_00022320</name>
</gene>
<organism evidence="1 2">
    <name type="scientific">Batillaria attramentaria</name>
    <dbReference type="NCBI Taxonomy" id="370345"/>
    <lineage>
        <taxon>Eukaryota</taxon>
        <taxon>Metazoa</taxon>
        <taxon>Spiralia</taxon>
        <taxon>Lophotrochozoa</taxon>
        <taxon>Mollusca</taxon>
        <taxon>Gastropoda</taxon>
        <taxon>Caenogastropoda</taxon>
        <taxon>Sorbeoconcha</taxon>
        <taxon>Cerithioidea</taxon>
        <taxon>Batillariidae</taxon>
        <taxon>Batillaria</taxon>
    </lineage>
</organism>
<reference evidence="1 2" key="1">
    <citation type="journal article" date="2023" name="Sci. Data">
        <title>Genome assembly of the Korean intertidal mud-creeper Batillaria attramentaria.</title>
        <authorList>
            <person name="Patra A.K."/>
            <person name="Ho P.T."/>
            <person name="Jun S."/>
            <person name="Lee S.J."/>
            <person name="Kim Y."/>
            <person name="Won Y.J."/>
        </authorList>
    </citation>
    <scope>NUCLEOTIDE SEQUENCE [LARGE SCALE GENOMIC DNA]</scope>
    <source>
        <strain evidence="1">Wonlab-2016</strain>
    </source>
</reference>
<dbReference type="AlphaFoldDB" id="A0ABD0KHJ6"/>
<proteinExistence type="predicted"/>
<dbReference type="Proteomes" id="UP001519460">
    <property type="component" value="Unassembled WGS sequence"/>
</dbReference>
<sequence length="73" mass="8004">MTAEVHTLQQEETTPCDEQLPLPHLAVGLVPHVVFVQVQLTVMIPASEGPRLPETQEVLPRVQVSLSEARSPV</sequence>
<comment type="caution">
    <text evidence="1">The sequence shown here is derived from an EMBL/GenBank/DDBJ whole genome shotgun (WGS) entry which is preliminary data.</text>
</comment>
<accession>A0ABD0KHJ6</accession>
<evidence type="ECO:0000313" key="1">
    <source>
        <dbReference type="EMBL" id="KAK7486396.1"/>
    </source>
</evidence>
<protein>
    <submittedName>
        <fullName evidence="1">Uncharacterized protein</fullName>
    </submittedName>
</protein>
<keyword evidence="2" id="KW-1185">Reference proteome</keyword>
<name>A0ABD0KHJ6_9CAEN</name>